<comment type="similarity">
    <text evidence="2">Belongs to the bacterial solute-binding protein 5 family.</text>
</comment>
<dbReference type="PATRIC" id="fig|44252.3.peg.134"/>
<comment type="caution">
    <text evidence="7">The sequence shown here is derived from an EMBL/GenBank/DDBJ whole genome shotgun (WGS) entry which is preliminary data.</text>
</comment>
<reference evidence="7 8" key="1">
    <citation type="submission" date="2014-04" db="EMBL/GenBank/DDBJ databases">
        <authorList>
            <person name="Bishop-Lilly K.A."/>
            <person name="Broomall S.M."/>
            <person name="Chain P.S."/>
            <person name="Chertkov O."/>
            <person name="Coyne S.R."/>
            <person name="Daligault H.E."/>
            <person name="Davenport K.W."/>
            <person name="Erkkila T."/>
            <person name="Frey K.G."/>
            <person name="Gibbons H.S."/>
            <person name="Gu W."/>
            <person name="Jaissle J."/>
            <person name="Johnson S.L."/>
            <person name="Koroleva G.I."/>
            <person name="Ladner J.T."/>
            <person name="Lo C.-C."/>
            <person name="Minogue T.D."/>
            <person name="Munk C."/>
            <person name="Palacios G.F."/>
            <person name="Redden C.L."/>
            <person name="Rosenzweig C.N."/>
            <person name="Scholz M.B."/>
            <person name="Teshima H."/>
            <person name="Xu Y."/>
        </authorList>
    </citation>
    <scope>NUCLEOTIDE SEQUENCE [LARGE SCALE GENOMIC DNA]</scope>
    <source>
        <strain evidence="7 8">8244</strain>
    </source>
</reference>
<name>A0A091A7D2_PAEMA</name>
<dbReference type="EMBL" id="JMQA01000001">
    <property type="protein sequence ID" value="KFN12131.1"/>
    <property type="molecule type" value="Genomic_DNA"/>
</dbReference>
<keyword evidence="8" id="KW-1185">Reference proteome</keyword>
<dbReference type="Gene3D" id="3.40.190.10">
    <property type="entry name" value="Periplasmic binding protein-like II"/>
    <property type="match status" value="1"/>
</dbReference>
<protein>
    <submittedName>
        <fullName evidence="7">Bacterial extracellular solute-binding s, 5 Middle family protein</fullName>
    </submittedName>
</protein>
<evidence type="ECO:0000256" key="4">
    <source>
        <dbReference type="ARBA" id="ARBA00022729"/>
    </source>
</evidence>
<dbReference type="PIRSF" id="PIRSF002741">
    <property type="entry name" value="MppA"/>
    <property type="match status" value="1"/>
</dbReference>
<dbReference type="GeneID" id="77008181"/>
<dbReference type="RefSeq" id="WP_036624106.1">
    <property type="nucleotide sequence ID" value="NZ_BOSD01000019.1"/>
</dbReference>
<evidence type="ECO:0000256" key="5">
    <source>
        <dbReference type="SAM" id="SignalP"/>
    </source>
</evidence>
<dbReference type="GO" id="GO:0043190">
    <property type="term" value="C:ATP-binding cassette (ABC) transporter complex"/>
    <property type="evidence" value="ECO:0007669"/>
    <property type="project" value="InterPro"/>
</dbReference>
<dbReference type="AlphaFoldDB" id="A0A091A7D2"/>
<dbReference type="PANTHER" id="PTHR30290:SF10">
    <property type="entry name" value="PERIPLASMIC OLIGOPEPTIDE-BINDING PROTEIN-RELATED"/>
    <property type="match status" value="1"/>
</dbReference>
<feature type="chain" id="PRO_5001868502" evidence="5">
    <location>
        <begin position="25"/>
        <end position="533"/>
    </location>
</feature>
<accession>A0A091A7D2</accession>
<evidence type="ECO:0000259" key="6">
    <source>
        <dbReference type="Pfam" id="PF00496"/>
    </source>
</evidence>
<evidence type="ECO:0000256" key="2">
    <source>
        <dbReference type="ARBA" id="ARBA00005695"/>
    </source>
</evidence>
<dbReference type="GO" id="GO:0015833">
    <property type="term" value="P:peptide transport"/>
    <property type="evidence" value="ECO:0007669"/>
    <property type="project" value="TreeGrafter"/>
</dbReference>
<evidence type="ECO:0000256" key="1">
    <source>
        <dbReference type="ARBA" id="ARBA00004196"/>
    </source>
</evidence>
<dbReference type="GO" id="GO:1904680">
    <property type="term" value="F:peptide transmembrane transporter activity"/>
    <property type="evidence" value="ECO:0007669"/>
    <property type="project" value="TreeGrafter"/>
</dbReference>
<organism evidence="7 8">
    <name type="scientific">Paenibacillus macerans</name>
    <name type="common">Bacillus macerans</name>
    <dbReference type="NCBI Taxonomy" id="44252"/>
    <lineage>
        <taxon>Bacteria</taxon>
        <taxon>Bacillati</taxon>
        <taxon>Bacillota</taxon>
        <taxon>Bacilli</taxon>
        <taxon>Bacillales</taxon>
        <taxon>Paenibacillaceae</taxon>
        <taxon>Paenibacillus</taxon>
    </lineage>
</organism>
<gene>
    <name evidence="7" type="ORF">DJ90_1936</name>
</gene>
<dbReference type="GO" id="GO:0030313">
    <property type="term" value="C:cell envelope"/>
    <property type="evidence" value="ECO:0007669"/>
    <property type="project" value="UniProtKB-SubCell"/>
</dbReference>
<dbReference type="GO" id="GO:0042597">
    <property type="term" value="C:periplasmic space"/>
    <property type="evidence" value="ECO:0007669"/>
    <property type="project" value="UniProtKB-ARBA"/>
</dbReference>
<evidence type="ECO:0000313" key="8">
    <source>
        <dbReference type="Proteomes" id="UP000029278"/>
    </source>
</evidence>
<dbReference type="InterPro" id="IPR039424">
    <property type="entry name" value="SBP_5"/>
</dbReference>
<dbReference type="InterPro" id="IPR000914">
    <property type="entry name" value="SBP_5_dom"/>
</dbReference>
<keyword evidence="4 5" id="KW-0732">Signal</keyword>
<dbReference type="Proteomes" id="UP000029278">
    <property type="component" value="Unassembled WGS sequence"/>
</dbReference>
<dbReference type="Gene3D" id="3.10.105.10">
    <property type="entry name" value="Dipeptide-binding Protein, Domain 3"/>
    <property type="match status" value="1"/>
</dbReference>
<comment type="subcellular location">
    <subcellularLocation>
        <location evidence="1">Cell envelope</location>
    </subcellularLocation>
</comment>
<dbReference type="OrthoDB" id="9796817at2"/>
<feature type="domain" description="Solute-binding protein family 5" evidence="6">
    <location>
        <begin position="79"/>
        <end position="450"/>
    </location>
</feature>
<dbReference type="HOGENOM" id="CLU_017028_7_5_9"/>
<dbReference type="Pfam" id="PF00496">
    <property type="entry name" value="SBP_bac_5"/>
    <property type="match status" value="1"/>
</dbReference>
<dbReference type="PANTHER" id="PTHR30290">
    <property type="entry name" value="PERIPLASMIC BINDING COMPONENT OF ABC TRANSPORTER"/>
    <property type="match status" value="1"/>
</dbReference>
<evidence type="ECO:0000313" key="7">
    <source>
        <dbReference type="EMBL" id="KFN12131.1"/>
    </source>
</evidence>
<dbReference type="STRING" id="44252.DJ90_1936"/>
<dbReference type="InterPro" id="IPR030678">
    <property type="entry name" value="Peptide/Ni-bd"/>
</dbReference>
<dbReference type="PROSITE" id="PS51257">
    <property type="entry name" value="PROKAR_LIPOPROTEIN"/>
    <property type="match status" value="1"/>
</dbReference>
<sequence>MFSRYGFSVAAVLTLLLLIGCTQAQSPVSDAGHETDKQIVVAVTQDTEGDKLDAATYNGARHVHAAIYDALVGYEGEGKMVPGLAESWEISADGKKYTFQLRKQVKFSDGSPLNSAAVKFSLERAVGREENATNEISRLLTKIETPDDNTVVLTFKETATQILYELSQARPFRIMSPNAVTPAGDVDGEFHQAIGTGPWKIGSYRQGVETVLVANEHYWLEQPSAYSLVFRVITDPQARVLALQSGEVDLAGGEVGNIPAESLSIFQNNGKYAVETGTSTMSYFLVINQNHAALSDKNIRQAINYGNDTSKYTDGSGEPVKGLFQREVAFVTDDNQPFYPYDPEKAKQLIAAAGYEWNEKKQLYEKDGQVLELRLVIQTEEYPEWKEMAEIFQDNMKQIGIQINIVNQERAAYYDTLWSSKEYDLLMYRTYADAQLPYRFLSSLFYSSPSAPGVAYQDRPLSDLLDQIASTVSAEQQQALFDQVFVRMHEEAMTVPVYYAKQTFVHTRELAGFTFNAIEDDPVKWHHLKKEAQ</sequence>
<proteinExistence type="inferred from homology"/>
<dbReference type="SUPFAM" id="SSF53850">
    <property type="entry name" value="Periplasmic binding protein-like II"/>
    <property type="match status" value="1"/>
</dbReference>
<evidence type="ECO:0000256" key="3">
    <source>
        <dbReference type="ARBA" id="ARBA00022448"/>
    </source>
</evidence>
<keyword evidence="3" id="KW-0813">Transport</keyword>
<feature type="signal peptide" evidence="5">
    <location>
        <begin position="1"/>
        <end position="24"/>
    </location>
</feature>